<feature type="transmembrane region" description="Helical" evidence="1">
    <location>
        <begin position="437"/>
        <end position="456"/>
    </location>
</feature>
<sequence>MQGPSGESTSTVRTFSGWVPTITGQLSFSLIGLGASAVKCVTANIECSNPQNIHVPIRHVAVSQRRITRDLPLTVWPVPLFKPWIASEFILIGSSQAASRPRLDSITRGDEALALHHDDIGVLSGRVLVIPHHEDASEPAKALVDKIRSRAVAISNEFPRGTVCGETEFAAGFDQLLSDARKQGVMAAEASFELFRSGELRLIFRGEEGLVTQSAQDASDEDFTSDIAKQIYYFIKDISHRHYHHDRTSDNLLPIVETQKYNDENWRRETLWALARAVLETRRRNHLPGHKSALGILAYAEAFQQQLARVKRLADGTGFERSEVGEIYDFNHTRSSLDATIDELSYRKSFFAQLQALAIGSALAAAALWLTTYQVRNDLCVGIANCVAPVPPTWLRGLLHALLSRPLVPISIFFVAGLLYFEITRRSLQNIRSVRDIRWFIASWAGAAGASASRYFRRKHPVWGDTFGAFIAFAVVLVAVVATMYVVAGFFGLAPFPHWLKIETWFSLLQAK</sequence>
<name>A0A839ZWN6_9CAUL</name>
<comment type="caution">
    <text evidence="2">The sequence shown here is derived from an EMBL/GenBank/DDBJ whole genome shotgun (WGS) entry which is preliminary data.</text>
</comment>
<dbReference type="RefSeq" id="WP_183770663.1">
    <property type="nucleotide sequence ID" value="NZ_JACIDK010000002.1"/>
</dbReference>
<evidence type="ECO:0000256" key="1">
    <source>
        <dbReference type="SAM" id="Phobius"/>
    </source>
</evidence>
<keyword evidence="1" id="KW-0472">Membrane</keyword>
<proteinExistence type="predicted"/>
<accession>A0A839ZWN6</accession>
<feature type="transmembrane region" description="Helical" evidence="1">
    <location>
        <begin position="468"/>
        <end position="493"/>
    </location>
</feature>
<dbReference type="AlphaFoldDB" id="A0A839ZWN6"/>
<protein>
    <submittedName>
        <fullName evidence="2">Uncharacterized protein</fullName>
    </submittedName>
</protein>
<keyword evidence="1" id="KW-0812">Transmembrane</keyword>
<evidence type="ECO:0000313" key="2">
    <source>
        <dbReference type="EMBL" id="MBB3890468.1"/>
    </source>
</evidence>
<evidence type="ECO:0000313" key="3">
    <source>
        <dbReference type="Proteomes" id="UP000530564"/>
    </source>
</evidence>
<gene>
    <name evidence="2" type="ORF">GGQ61_001185</name>
</gene>
<organism evidence="2 3">
    <name type="scientific">Phenylobacterium haematophilum</name>
    <dbReference type="NCBI Taxonomy" id="98513"/>
    <lineage>
        <taxon>Bacteria</taxon>
        <taxon>Pseudomonadati</taxon>
        <taxon>Pseudomonadota</taxon>
        <taxon>Alphaproteobacteria</taxon>
        <taxon>Caulobacterales</taxon>
        <taxon>Caulobacteraceae</taxon>
        <taxon>Phenylobacterium</taxon>
    </lineage>
</organism>
<keyword evidence="3" id="KW-1185">Reference proteome</keyword>
<reference evidence="2 3" key="1">
    <citation type="submission" date="2020-08" db="EMBL/GenBank/DDBJ databases">
        <title>Genomic Encyclopedia of Type Strains, Phase IV (KMG-IV): sequencing the most valuable type-strain genomes for metagenomic binning, comparative biology and taxonomic classification.</title>
        <authorList>
            <person name="Goeker M."/>
        </authorList>
    </citation>
    <scope>NUCLEOTIDE SEQUENCE [LARGE SCALE GENOMIC DNA]</scope>
    <source>
        <strain evidence="2 3">DSM 21793</strain>
    </source>
</reference>
<keyword evidence="1" id="KW-1133">Transmembrane helix</keyword>
<dbReference type="EMBL" id="JACIDK010000002">
    <property type="protein sequence ID" value="MBB3890468.1"/>
    <property type="molecule type" value="Genomic_DNA"/>
</dbReference>
<feature type="transmembrane region" description="Helical" evidence="1">
    <location>
        <begin position="350"/>
        <end position="370"/>
    </location>
</feature>
<feature type="transmembrane region" description="Helical" evidence="1">
    <location>
        <begin position="398"/>
        <end position="421"/>
    </location>
</feature>
<dbReference type="Proteomes" id="UP000530564">
    <property type="component" value="Unassembled WGS sequence"/>
</dbReference>